<evidence type="ECO:0000313" key="1">
    <source>
        <dbReference type="EMBL" id="WWA31936.1"/>
    </source>
</evidence>
<evidence type="ECO:0000313" key="2">
    <source>
        <dbReference type="Proteomes" id="UP001341136"/>
    </source>
</evidence>
<dbReference type="InterPro" id="IPR029035">
    <property type="entry name" value="DHS-like_NAD/FAD-binding_dom"/>
</dbReference>
<organism evidence="1 2">
    <name type="scientific">Shouchella rhizosphaerae</name>
    <dbReference type="NCBI Taxonomy" id="866786"/>
    <lineage>
        <taxon>Bacteria</taxon>
        <taxon>Bacillati</taxon>
        <taxon>Bacillota</taxon>
        <taxon>Bacilli</taxon>
        <taxon>Bacillales</taxon>
        <taxon>Bacillaceae</taxon>
        <taxon>Shouchella</taxon>
    </lineage>
</organism>
<gene>
    <name evidence="1" type="ORF">V5G21_09010</name>
</gene>
<keyword evidence="2" id="KW-1185">Reference proteome</keyword>
<dbReference type="Proteomes" id="UP001341136">
    <property type="component" value="Chromosome"/>
</dbReference>
<sequence>MTQYVEKICECVICKNNHGFSLPSDIIEAVKNRNLVVFAGAGVSTESRSVYNYTLYEEIRDLLNIDESINLSFSELMSQFCKQPNGRAKLLRKIKDRLDYVSSFPELERRASNFHNELSTIHQITEIITTNWDDLFERKCGALPIITIEDFAFWNNPGRKVLKIHGSISNYGTVIATKEDYDKCYQSLNSGIIGSSLKTMLATKCVVFIGYSFGDEDFNKIYNSLTEEMKDFLPHAYIVTLDEKAEEKFRDINITPIITDATFFIQVLKEHLITLELIVPDENFGNIYNVLDVVQEEHIRLSNSFNIKENPEIILTLCYQDGLIHSFERILAMKKSGYYSNPKQVRKIIHNYEVIKQQKYTDGVYHDVAYIDGYINGLIYFLYNEEFDWPPCYYVFGYEEDIFDFKEFLDLTVNSRTIHPESYKYAMNIADKTHNKNGDTVFHHTPFL</sequence>
<protein>
    <submittedName>
        <fullName evidence="1">SIR2 family protein</fullName>
    </submittedName>
</protein>
<accession>A0ABZ2CZM6</accession>
<dbReference type="Pfam" id="PF13289">
    <property type="entry name" value="SIR2_2"/>
    <property type="match status" value="1"/>
</dbReference>
<dbReference type="EMBL" id="CP144921">
    <property type="protein sequence ID" value="WWA31936.1"/>
    <property type="molecule type" value="Genomic_DNA"/>
</dbReference>
<dbReference type="Gene3D" id="3.40.50.1220">
    <property type="entry name" value="TPP-binding domain"/>
    <property type="match status" value="1"/>
</dbReference>
<proteinExistence type="predicted"/>
<dbReference type="RefSeq" id="WP_251225755.1">
    <property type="nucleotide sequence ID" value="NZ_CP144921.1"/>
</dbReference>
<dbReference type="SUPFAM" id="SSF52467">
    <property type="entry name" value="DHS-like NAD/FAD-binding domain"/>
    <property type="match status" value="1"/>
</dbReference>
<name>A0ABZ2CZM6_9BACI</name>
<reference evidence="1 2" key="1">
    <citation type="submission" date="2024-01" db="EMBL/GenBank/DDBJ databases">
        <title>Culturomics analysis of mouse respiratory tract.</title>
        <authorList>
            <person name="Phillips A.M."/>
            <person name="Collette N.M."/>
            <person name="Mageeney C.M."/>
            <person name="Sinha A."/>
            <person name="Hern K.E."/>
            <person name="Arkin A.P."/>
            <person name="Williams K.P."/>
            <person name="Branda S."/>
        </authorList>
    </citation>
    <scope>NUCLEOTIDE SEQUENCE [LARGE SCALE GENOMIC DNA]</scope>
    <source>
        <strain evidence="1 2">CP20</strain>
    </source>
</reference>